<organism evidence="1 2">
    <name type="scientific">Bradyrhizobium denitrificans</name>
    <dbReference type="NCBI Taxonomy" id="2734912"/>
    <lineage>
        <taxon>Bacteria</taxon>
        <taxon>Pseudomonadati</taxon>
        <taxon>Pseudomonadota</taxon>
        <taxon>Alphaproteobacteria</taxon>
        <taxon>Hyphomicrobiales</taxon>
        <taxon>Nitrobacteraceae</taxon>
        <taxon>Bradyrhizobium</taxon>
    </lineage>
</organism>
<accession>A0ABS5G1J1</accession>
<evidence type="ECO:0000313" key="2">
    <source>
        <dbReference type="Proteomes" id="UP001314635"/>
    </source>
</evidence>
<dbReference type="EMBL" id="JAFCLK010000004">
    <property type="protein sequence ID" value="MBR1135182.1"/>
    <property type="molecule type" value="Genomic_DNA"/>
</dbReference>
<comment type="caution">
    <text evidence="1">The sequence shown here is derived from an EMBL/GenBank/DDBJ whole genome shotgun (WGS) entry which is preliminary data.</text>
</comment>
<evidence type="ECO:0000313" key="1">
    <source>
        <dbReference type="EMBL" id="MBR1135182.1"/>
    </source>
</evidence>
<dbReference type="SUPFAM" id="SSF51735">
    <property type="entry name" value="NAD(P)-binding Rossmann-fold domains"/>
    <property type="match status" value="1"/>
</dbReference>
<name>A0ABS5G1J1_9BRAD</name>
<dbReference type="RefSeq" id="WP_211400602.1">
    <property type="nucleotide sequence ID" value="NZ_JAFCLK010000004.1"/>
</dbReference>
<gene>
    <name evidence="1" type="ORF">JQ619_05355</name>
</gene>
<reference evidence="2" key="1">
    <citation type="journal article" date="2021" name="ISME J.">
        <title>Evolutionary origin and ecological implication of a unique nif island in free-living Bradyrhizobium lineages.</title>
        <authorList>
            <person name="Tao J."/>
        </authorList>
    </citation>
    <scope>NUCLEOTIDE SEQUENCE [LARGE SCALE GENOMIC DNA]</scope>
    <source>
        <strain evidence="2">SZCCT0094</strain>
    </source>
</reference>
<dbReference type="InterPro" id="IPR036291">
    <property type="entry name" value="NAD(P)-bd_dom_sf"/>
</dbReference>
<dbReference type="Proteomes" id="UP001314635">
    <property type="component" value="Unassembled WGS sequence"/>
</dbReference>
<protein>
    <submittedName>
        <fullName evidence="1">Uncharacterized protein</fullName>
    </submittedName>
</protein>
<sequence length="114" mass="12133">MKGRVLTVAGGLGALGRSVVELARSRGASVASIDLGESDSSLATDFIALGGVNLSDLHEARKAIDSVPRHFGKLDASIHLAGGYLFERFSESSPAAWQRIELVRPWTRTLSLVD</sequence>
<dbReference type="Gene3D" id="3.40.50.720">
    <property type="entry name" value="NAD(P)-binding Rossmann-like Domain"/>
    <property type="match status" value="1"/>
</dbReference>
<keyword evidence="2" id="KW-1185">Reference proteome</keyword>
<proteinExistence type="predicted"/>